<dbReference type="EMBL" id="JBBFKC010000002">
    <property type="protein sequence ID" value="MEJ3690282.1"/>
    <property type="molecule type" value="Genomic_DNA"/>
</dbReference>
<dbReference type="CDD" id="cd00093">
    <property type="entry name" value="HTH_XRE"/>
    <property type="match status" value="1"/>
</dbReference>
<dbReference type="SUPFAM" id="SSF47413">
    <property type="entry name" value="lambda repressor-like DNA-binding domains"/>
    <property type="match status" value="1"/>
</dbReference>
<dbReference type="GO" id="GO:0003677">
    <property type="term" value="F:DNA binding"/>
    <property type="evidence" value="ECO:0007669"/>
    <property type="project" value="UniProtKB-KW"/>
</dbReference>
<keyword evidence="4" id="KW-1185">Reference proteome</keyword>
<keyword evidence="1" id="KW-0238">DNA-binding</keyword>
<dbReference type="PANTHER" id="PTHR46558:SF4">
    <property type="entry name" value="DNA-BIDING PHAGE PROTEIN"/>
    <property type="match status" value="1"/>
</dbReference>
<feature type="domain" description="HTH cro/C1-type" evidence="2">
    <location>
        <begin position="5"/>
        <end position="59"/>
    </location>
</feature>
<dbReference type="Pfam" id="PF01381">
    <property type="entry name" value="HTH_3"/>
    <property type="match status" value="1"/>
</dbReference>
<dbReference type="InterPro" id="IPR010982">
    <property type="entry name" value="Lambda_DNA-bd_dom_sf"/>
</dbReference>
<dbReference type="AlphaFoldDB" id="A0AB35XVM0"/>
<evidence type="ECO:0000313" key="3">
    <source>
        <dbReference type="EMBL" id="MEJ3690282.1"/>
    </source>
</evidence>
<accession>A0AB35XVM0</accession>
<evidence type="ECO:0000256" key="1">
    <source>
        <dbReference type="ARBA" id="ARBA00023125"/>
    </source>
</evidence>
<organism evidence="3 4">
    <name type="scientific">Faecalibacterium taiwanense</name>
    <dbReference type="NCBI Taxonomy" id="3030638"/>
    <lineage>
        <taxon>Bacteria</taxon>
        <taxon>Bacillati</taxon>
        <taxon>Bacillota</taxon>
        <taxon>Clostridia</taxon>
        <taxon>Eubacteriales</taxon>
        <taxon>Oscillospiraceae</taxon>
        <taxon>Faecalibacterium</taxon>
    </lineage>
</organism>
<gene>
    <name evidence="3" type="ORF">WF787_03445</name>
</gene>
<protein>
    <submittedName>
        <fullName evidence="3">Helix-turn-helix transcriptional regulator</fullName>
    </submittedName>
</protein>
<name>A0AB35XVM0_9FIRM</name>
<reference evidence="3 4" key="1">
    <citation type="submission" date="2024-03" db="EMBL/GenBank/DDBJ databases">
        <authorList>
            <person name="Plomp N."/>
            <person name="Harmsen H.J."/>
        </authorList>
    </citation>
    <scope>NUCLEOTIDE SEQUENCE [LARGE SCALE GENOMIC DNA]</scope>
    <source>
        <strain evidence="3 4">HTF-76H</strain>
    </source>
</reference>
<proteinExistence type="predicted"/>
<dbReference type="RefSeq" id="WP_120079231.1">
    <property type="nucleotide sequence ID" value="NZ_JBBFKB010000094.1"/>
</dbReference>
<dbReference type="PROSITE" id="PS50943">
    <property type="entry name" value="HTH_CROC1"/>
    <property type="match status" value="1"/>
</dbReference>
<dbReference type="SMART" id="SM00530">
    <property type="entry name" value="HTH_XRE"/>
    <property type="match status" value="1"/>
</dbReference>
<dbReference type="Proteomes" id="UP001379600">
    <property type="component" value="Unassembled WGS sequence"/>
</dbReference>
<dbReference type="Gene3D" id="1.10.260.40">
    <property type="entry name" value="lambda repressor-like DNA-binding domains"/>
    <property type="match status" value="1"/>
</dbReference>
<dbReference type="PANTHER" id="PTHR46558">
    <property type="entry name" value="TRACRIPTIONAL REGULATORY PROTEIN-RELATED-RELATED"/>
    <property type="match status" value="1"/>
</dbReference>
<dbReference type="InterPro" id="IPR001387">
    <property type="entry name" value="Cro/C1-type_HTH"/>
</dbReference>
<comment type="caution">
    <text evidence="3">The sequence shown here is derived from an EMBL/GenBank/DDBJ whole genome shotgun (WGS) entry which is preliminary data.</text>
</comment>
<sequence length="66" mass="7342">MGFTVKQARQYAGFTQREMAEKLGISRDTYRKIEQSPEDATVATAKRISEVVGIPIDQIFFASAST</sequence>
<evidence type="ECO:0000313" key="4">
    <source>
        <dbReference type="Proteomes" id="UP001379600"/>
    </source>
</evidence>
<evidence type="ECO:0000259" key="2">
    <source>
        <dbReference type="PROSITE" id="PS50943"/>
    </source>
</evidence>